<proteinExistence type="inferred from homology"/>
<dbReference type="GO" id="GO:0007029">
    <property type="term" value="P:endoplasmic reticulum organization"/>
    <property type="evidence" value="ECO:0007669"/>
    <property type="project" value="InterPro"/>
</dbReference>
<comment type="similarity">
    <text evidence="2">Belongs to the jagunal family.</text>
</comment>
<dbReference type="RefSeq" id="XP_018021195.1">
    <property type="nucleotide sequence ID" value="XM_018165706.2"/>
</dbReference>
<dbReference type="OrthoDB" id="8914197at2759"/>
<gene>
    <name evidence="9" type="primary">LOC108677485</name>
</gene>
<evidence type="ECO:0000256" key="5">
    <source>
        <dbReference type="ARBA" id="ARBA00022989"/>
    </source>
</evidence>
<sequence length="203" mass="23777">MANFDLTSSMEALFYLEKTQVKYSHVDMNPSEWTLKKPVSPHVLNKSRLRKCIFCHLLLALLMLTKLMPDIFDRLDIFILEIEELEVPVPHKWEYIWLLGSIASFLGLSAIKKNRSILLQVYFVLINLLSTVPVLLATMINFSEFWTFCTADDVDKVAMWQGYPVSGLWYIFLLLAMQVHVFTLLFAWRLIVVWKDRSTKKQQ</sequence>
<dbReference type="PANTHER" id="PTHR20955:SF1">
    <property type="entry name" value="PROTEIN JAGUNAL HOMOLOG 1"/>
    <property type="match status" value="1"/>
</dbReference>
<dbReference type="Proteomes" id="UP000694843">
    <property type="component" value="Unplaced"/>
</dbReference>
<dbReference type="PANTHER" id="PTHR20955">
    <property type="entry name" value="PROTEIN JAGUNAL HOMOLOG 1"/>
    <property type="match status" value="1"/>
</dbReference>
<name>A0A8B7P5G7_HYAAZ</name>
<organism evidence="8 9">
    <name type="scientific">Hyalella azteca</name>
    <name type="common">Amphipod</name>
    <dbReference type="NCBI Taxonomy" id="294128"/>
    <lineage>
        <taxon>Eukaryota</taxon>
        <taxon>Metazoa</taxon>
        <taxon>Ecdysozoa</taxon>
        <taxon>Arthropoda</taxon>
        <taxon>Crustacea</taxon>
        <taxon>Multicrustacea</taxon>
        <taxon>Malacostraca</taxon>
        <taxon>Eumalacostraca</taxon>
        <taxon>Peracarida</taxon>
        <taxon>Amphipoda</taxon>
        <taxon>Senticaudata</taxon>
        <taxon>Talitrida</taxon>
        <taxon>Talitroidea</taxon>
        <taxon>Hyalellidae</taxon>
        <taxon>Hyalella</taxon>
    </lineage>
</organism>
<dbReference type="CTD" id="40714"/>
<evidence type="ECO:0000256" key="4">
    <source>
        <dbReference type="ARBA" id="ARBA00022824"/>
    </source>
</evidence>
<dbReference type="InterPro" id="IPR009787">
    <property type="entry name" value="Jagunal"/>
</dbReference>
<dbReference type="GO" id="GO:0016192">
    <property type="term" value="P:vesicle-mediated transport"/>
    <property type="evidence" value="ECO:0007669"/>
    <property type="project" value="TreeGrafter"/>
</dbReference>
<comment type="subcellular location">
    <subcellularLocation>
        <location evidence="1">Endoplasmic reticulum membrane</location>
        <topology evidence="1">Multi-pass membrane protein</topology>
    </subcellularLocation>
</comment>
<keyword evidence="4" id="KW-0256">Endoplasmic reticulum</keyword>
<dbReference type="AlphaFoldDB" id="A0A8B7P5G7"/>
<dbReference type="GO" id="GO:0005789">
    <property type="term" value="C:endoplasmic reticulum membrane"/>
    <property type="evidence" value="ECO:0007669"/>
    <property type="project" value="UniProtKB-SubCell"/>
</dbReference>
<evidence type="ECO:0000313" key="9">
    <source>
        <dbReference type="RefSeq" id="XP_018021195.1"/>
    </source>
</evidence>
<feature type="transmembrane region" description="Helical" evidence="7">
    <location>
        <begin position="92"/>
        <end position="111"/>
    </location>
</feature>
<feature type="transmembrane region" description="Helical" evidence="7">
    <location>
        <begin position="53"/>
        <end position="72"/>
    </location>
</feature>
<reference evidence="9" key="1">
    <citation type="submission" date="2025-08" db="UniProtKB">
        <authorList>
            <consortium name="RefSeq"/>
        </authorList>
    </citation>
    <scope>IDENTIFICATION</scope>
    <source>
        <tissue evidence="9">Whole organism</tissue>
    </source>
</reference>
<evidence type="ECO:0000256" key="7">
    <source>
        <dbReference type="SAM" id="Phobius"/>
    </source>
</evidence>
<keyword evidence="8" id="KW-1185">Reference proteome</keyword>
<accession>A0A8B7P5G7</accession>
<feature type="transmembrane region" description="Helical" evidence="7">
    <location>
        <begin position="168"/>
        <end position="191"/>
    </location>
</feature>
<evidence type="ECO:0000256" key="1">
    <source>
        <dbReference type="ARBA" id="ARBA00004477"/>
    </source>
</evidence>
<feature type="transmembrane region" description="Helical" evidence="7">
    <location>
        <begin position="123"/>
        <end position="148"/>
    </location>
</feature>
<evidence type="ECO:0000256" key="2">
    <source>
        <dbReference type="ARBA" id="ARBA00008462"/>
    </source>
</evidence>
<dbReference type="KEGG" id="hazt:108677485"/>
<keyword evidence="3 7" id="KW-0812">Transmembrane</keyword>
<protein>
    <submittedName>
        <fullName evidence="9">Protein jagunal isoform X1</fullName>
    </submittedName>
</protein>
<keyword evidence="5 7" id="KW-1133">Transmembrane helix</keyword>
<evidence type="ECO:0000256" key="3">
    <source>
        <dbReference type="ARBA" id="ARBA00022692"/>
    </source>
</evidence>
<keyword evidence="6 7" id="KW-0472">Membrane</keyword>
<dbReference type="Pfam" id="PF07086">
    <property type="entry name" value="Jagunal"/>
    <property type="match status" value="1"/>
</dbReference>
<evidence type="ECO:0000256" key="6">
    <source>
        <dbReference type="ARBA" id="ARBA00023136"/>
    </source>
</evidence>
<evidence type="ECO:0000313" key="8">
    <source>
        <dbReference type="Proteomes" id="UP000694843"/>
    </source>
</evidence>
<dbReference type="GeneID" id="108677485"/>